<evidence type="ECO:0000256" key="1">
    <source>
        <dbReference type="ARBA" id="ARBA00010746"/>
    </source>
</evidence>
<keyword evidence="4" id="KW-0732">Signal</keyword>
<dbReference type="Pfam" id="PF03018">
    <property type="entry name" value="Dirigent"/>
    <property type="match status" value="1"/>
</dbReference>
<evidence type="ECO:0000313" key="5">
    <source>
        <dbReference type="EMBL" id="KAG6433335.1"/>
    </source>
</evidence>
<dbReference type="InterPro" id="IPR004265">
    <property type="entry name" value="Dirigent"/>
</dbReference>
<dbReference type="InterPro" id="IPR044859">
    <property type="entry name" value="Allene_oxi_cyc_Dirigent"/>
</dbReference>
<proteinExistence type="inferred from homology"/>
<reference evidence="5" key="2">
    <citation type="submission" date="2020-08" db="EMBL/GenBank/DDBJ databases">
        <title>Plant Genome Project.</title>
        <authorList>
            <person name="Zhang R.-G."/>
        </authorList>
    </citation>
    <scope>NUCLEOTIDE SEQUENCE</scope>
    <source>
        <strain evidence="5">Huo1</strain>
        <tissue evidence="5">Leaf</tissue>
    </source>
</reference>
<dbReference type="OrthoDB" id="1864232at2759"/>
<evidence type="ECO:0000256" key="4">
    <source>
        <dbReference type="RuleBase" id="RU363099"/>
    </source>
</evidence>
<dbReference type="AlphaFoldDB" id="A0A8X8YI49"/>
<dbReference type="GO" id="GO:0048046">
    <property type="term" value="C:apoplast"/>
    <property type="evidence" value="ECO:0007669"/>
    <property type="project" value="UniProtKB-SubCell"/>
</dbReference>
<sequence>MVKLTTTILLIVFCLFISTPNYANSRNLGIEKVARLHVFVHDFRAGGPNATVFTVANASITATSPTGFGSVRVVDDLVTVGADISSAAVGRVQGLTVSADLVANAVAVGLNFVFASGRYNGSTVSVAGRNEVLLPARELPVIGGTGVFRLARGYATTSTYSFDVAKNYAVLEYKIYVVYSDVRF</sequence>
<comment type="similarity">
    <text evidence="1 4">Belongs to the plant dirigent protein family.</text>
</comment>
<evidence type="ECO:0000313" key="6">
    <source>
        <dbReference type="Proteomes" id="UP000298416"/>
    </source>
</evidence>
<feature type="signal peptide" evidence="4">
    <location>
        <begin position="1"/>
        <end position="25"/>
    </location>
</feature>
<dbReference type="Proteomes" id="UP000298416">
    <property type="component" value="Unassembled WGS sequence"/>
</dbReference>
<comment type="subcellular location">
    <subcellularLocation>
        <location evidence="4">Secreted</location>
        <location evidence="4">Extracellular space</location>
        <location evidence="4">Apoplast</location>
    </subcellularLocation>
</comment>
<organism evidence="5">
    <name type="scientific">Salvia splendens</name>
    <name type="common">Scarlet sage</name>
    <dbReference type="NCBI Taxonomy" id="180675"/>
    <lineage>
        <taxon>Eukaryota</taxon>
        <taxon>Viridiplantae</taxon>
        <taxon>Streptophyta</taxon>
        <taxon>Embryophyta</taxon>
        <taxon>Tracheophyta</taxon>
        <taxon>Spermatophyta</taxon>
        <taxon>Magnoliopsida</taxon>
        <taxon>eudicotyledons</taxon>
        <taxon>Gunneridae</taxon>
        <taxon>Pentapetalae</taxon>
        <taxon>asterids</taxon>
        <taxon>lamiids</taxon>
        <taxon>Lamiales</taxon>
        <taxon>Lamiaceae</taxon>
        <taxon>Nepetoideae</taxon>
        <taxon>Mentheae</taxon>
        <taxon>Salviinae</taxon>
        <taxon>Salvia</taxon>
        <taxon>Salvia subgen. Calosphace</taxon>
        <taxon>core Calosphace</taxon>
    </lineage>
</organism>
<dbReference type="EMBL" id="PNBA02000002">
    <property type="protein sequence ID" value="KAG6433335.1"/>
    <property type="molecule type" value="Genomic_DNA"/>
</dbReference>
<evidence type="ECO:0000256" key="3">
    <source>
        <dbReference type="ARBA" id="ARBA00022525"/>
    </source>
</evidence>
<evidence type="ECO:0000256" key="2">
    <source>
        <dbReference type="ARBA" id="ARBA00011738"/>
    </source>
</evidence>
<gene>
    <name evidence="5" type="ORF">SASPL_104944</name>
</gene>
<comment type="caution">
    <text evidence="5">The sequence shown here is derived from an EMBL/GenBank/DDBJ whole genome shotgun (WGS) entry which is preliminary data.</text>
</comment>
<comment type="subunit">
    <text evidence="2 4">Homodimer.</text>
</comment>
<keyword evidence="3 4" id="KW-0964">Secreted</keyword>
<dbReference type="GO" id="GO:0009699">
    <property type="term" value="P:phenylpropanoid biosynthetic process"/>
    <property type="evidence" value="ECO:0007669"/>
    <property type="project" value="UniProtKB-ARBA"/>
</dbReference>
<name>A0A8X8YI49_SALSN</name>
<comment type="function">
    <text evidence="4">Dirigent proteins impart stereoselectivity on the phenoxy radical-coupling reaction, yielding optically active lignans from two molecules of coniferyl alcohol in the biosynthesis of lignans, flavonolignans, and alkaloids and thus plays a central role in plant secondary metabolism.</text>
</comment>
<keyword evidence="6" id="KW-1185">Reference proteome</keyword>
<keyword evidence="4" id="KW-0052">Apoplast</keyword>
<accession>A0A8X8YI49</accession>
<feature type="chain" id="PRO_5036516597" description="Dirigent protein" evidence="4">
    <location>
        <begin position="26"/>
        <end position="184"/>
    </location>
</feature>
<reference evidence="5" key="1">
    <citation type="submission" date="2018-01" db="EMBL/GenBank/DDBJ databases">
        <authorList>
            <person name="Mao J.F."/>
        </authorList>
    </citation>
    <scope>NUCLEOTIDE SEQUENCE</scope>
    <source>
        <strain evidence="5">Huo1</strain>
        <tissue evidence="5">Leaf</tissue>
    </source>
</reference>
<dbReference type="Gene3D" id="2.40.480.10">
    <property type="entry name" value="Allene oxide cyclase-like"/>
    <property type="match status" value="1"/>
</dbReference>
<protein>
    <recommendedName>
        <fullName evidence="4">Dirigent protein</fullName>
    </recommendedName>
</protein>
<dbReference type="PANTHER" id="PTHR21495">
    <property type="entry name" value="NUCLEOPORIN-RELATED"/>
    <property type="match status" value="1"/>
</dbReference>